<dbReference type="NCBIfam" id="NF040563">
    <property type="entry name" value="guided_IscB"/>
    <property type="match status" value="1"/>
</dbReference>
<sequence length="283" mass="32412">MPLAHLSLELARFDTQKLQNPEIKGIEYQQGTLFGYEVKEYLLEKFGRRCVYCDVENVPFEIEHVIPRSKGGSDRVSNLVIACHDCNREKDNRSLEEFLAHDPERAGRIKAQLKTPLRDAAAINASRWVLFDRLKELGLELEIGTGGQTKYNRSAQEYPKAHWIDAACVGKSGENVRLDPDMQVLKIIAKGHGTRRMCNVDRYGFPRSHRQKKRTYLGFMTGDIVKAVIPKGKYEGVHIGRIQIRHRPSFRLNRFDVHPKYLRIVHKNDGYGYASKAAHSPSQ</sequence>
<dbReference type="eggNOG" id="COG1403">
    <property type="taxonomic scope" value="Bacteria"/>
</dbReference>
<name>F5L4X5_CALTT</name>
<dbReference type="Proteomes" id="UP000010716">
    <property type="component" value="Unassembled WGS sequence"/>
</dbReference>
<evidence type="ECO:0000259" key="1">
    <source>
        <dbReference type="SMART" id="SM00507"/>
    </source>
</evidence>
<evidence type="ECO:0000313" key="2">
    <source>
        <dbReference type="EMBL" id="EGL83627.1"/>
    </source>
</evidence>
<protein>
    <submittedName>
        <fullName evidence="2">HNH endonuclease</fullName>
    </submittedName>
</protein>
<keyword evidence="2" id="KW-0540">Nuclease</keyword>
<dbReference type="AlphaFoldDB" id="F5L4X5"/>
<gene>
    <name evidence="2" type="ORF">CathTA2_0838</name>
</gene>
<dbReference type="InterPro" id="IPR003615">
    <property type="entry name" value="HNH_nuc"/>
</dbReference>
<dbReference type="Gene3D" id="1.10.30.50">
    <property type="match status" value="1"/>
</dbReference>
<keyword evidence="2" id="KW-0378">Hydrolase</keyword>
<dbReference type="CDD" id="cd00085">
    <property type="entry name" value="HNHc"/>
    <property type="match status" value="1"/>
</dbReference>
<dbReference type="GO" id="GO:0004519">
    <property type="term" value="F:endonuclease activity"/>
    <property type="evidence" value="ECO:0007669"/>
    <property type="project" value="UniProtKB-KW"/>
</dbReference>
<dbReference type="PANTHER" id="PTHR33877">
    <property type="entry name" value="SLL1193 PROTEIN"/>
    <property type="match status" value="1"/>
</dbReference>
<dbReference type="Pfam" id="PF14239">
    <property type="entry name" value="RRXRR"/>
    <property type="match status" value="1"/>
</dbReference>
<evidence type="ECO:0000313" key="3">
    <source>
        <dbReference type="Proteomes" id="UP000010716"/>
    </source>
</evidence>
<organism evidence="2 3">
    <name type="scientific">Caldalkalibacillus thermarum (strain TA2.A1)</name>
    <dbReference type="NCBI Taxonomy" id="986075"/>
    <lineage>
        <taxon>Bacteria</taxon>
        <taxon>Bacillati</taxon>
        <taxon>Bacillota</taxon>
        <taxon>Bacilli</taxon>
        <taxon>Bacillales</taxon>
        <taxon>Bacillaceae</taxon>
        <taxon>Caldalkalibacillus</taxon>
    </lineage>
</organism>
<feature type="domain" description="HNH nuclease" evidence="1">
    <location>
        <begin position="37"/>
        <end position="88"/>
    </location>
</feature>
<reference evidence="2 3" key="1">
    <citation type="journal article" date="2011" name="J. Bacteriol.">
        <title>Draft genome sequence of the thermoalkaliphilic Caldalkalibacillus thermarum strain TA2.A1.</title>
        <authorList>
            <person name="Kalamorz F."/>
            <person name="Keis S."/>
            <person name="McMillan D.G."/>
            <person name="Olsson K."/>
            <person name="Stanton J.A."/>
            <person name="Stockwell P."/>
            <person name="Black M.A."/>
            <person name="Klingeman D.M."/>
            <person name="Land M.L."/>
            <person name="Han C.S."/>
            <person name="Martin S.L."/>
            <person name="Becher S.A."/>
            <person name="Peddie C.J."/>
            <person name="Morgan H.W."/>
            <person name="Matthies D."/>
            <person name="Preiss L."/>
            <person name="Meier T."/>
            <person name="Brown S.D."/>
            <person name="Cook G.M."/>
        </authorList>
    </citation>
    <scope>NUCLEOTIDE SEQUENCE [LARGE SCALE GENOMIC DNA]</scope>
    <source>
        <strain evidence="2 3">TA2.A1</strain>
    </source>
</reference>
<dbReference type="SMART" id="SM00507">
    <property type="entry name" value="HNHc"/>
    <property type="match status" value="1"/>
</dbReference>
<dbReference type="InterPro" id="IPR047693">
    <property type="entry name" value="RNA-guided_IscB-like"/>
</dbReference>
<keyword evidence="2" id="KW-0255">Endonuclease</keyword>
<dbReference type="PANTHER" id="PTHR33877:SF2">
    <property type="entry name" value="OS07G0170200 PROTEIN"/>
    <property type="match status" value="1"/>
</dbReference>
<dbReference type="Pfam" id="PF14279">
    <property type="entry name" value="HNH_5"/>
    <property type="match status" value="1"/>
</dbReference>
<proteinExistence type="predicted"/>
<comment type="caution">
    <text evidence="2">The sequence shown here is derived from an EMBL/GenBank/DDBJ whole genome shotgun (WGS) entry which is preliminary data.</text>
</comment>
<dbReference type="EMBL" id="AFCE01000094">
    <property type="protein sequence ID" value="EGL83627.1"/>
    <property type="molecule type" value="Genomic_DNA"/>
</dbReference>
<dbReference type="InterPro" id="IPR025938">
    <property type="entry name" value="RRXRR_dom"/>
</dbReference>
<accession>F5L4X5</accession>
<dbReference type="InterPro" id="IPR052892">
    <property type="entry name" value="NA-targeting_endonuclease"/>
</dbReference>
<dbReference type="InterPro" id="IPR029471">
    <property type="entry name" value="HNH_5"/>
</dbReference>